<dbReference type="RefSeq" id="WP_394385160.1">
    <property type="nucleotide sequence ID" value="NZ_JBIGIB010000003.1"/>
</dbReference>
<name>A0ABW7H0B5_9BURK</name>
<gene>
    <name evidence="1" type="ORF">ACG01O_12900</name>
</gene>
<comment type="caution">
    <text evidence="1">The sequence shown here is derived from an EMBL/GenBank/DDBJ whole genome shotgun (WGS) entry which is preliminary data.</text>
</comment>
<dbReference type="Proteomes" id="UP001606303">
    <property type="component" value="Unassembled WGS sequence"/>
</dbReference>
<keyword evidence="2" id="KW-1185">Reference proteome</keyword>
<reference evidence="1 2" key="1">
    <citation type="submission" date="2024-08" db="EMBL/GenBank/DDBJ databases">
        <authorList>
            <person name="Lu H."/>
        </authorList>
    </citation>
    <scope>NUCLEOTIDE SEQUENCE [LARGE SCALE GENOMIC DNA]</scope>
    <source>
        <strain evidence="1 2">BYS87W</strain>
    </source>
</reference>
<evidence type="ECO:0000313" key="2">
    <source>
        <dbReference type="Proteomes" id="UP001606303"/>
    </source>
</evidence>
<organism evidence="1 2">
    <name type="scientific">Pelomonas baiyunensis</name>
    <dbReference type="NCBI Taxonomy" id="3299026"/>
    <lineage>
        <taxon>Bacteria</taxon>
        <taxon>Pseudomonadati</taxon>
        <taxon>Pseudomonadota</taxon>
        <taxon>Betaproteobacteria</taxon>
        <taxon>Burkholderiales</taxon>
        <taxon>Sphaerotilaceae</taxon>
        <taxon>Roseateles</taxon>
    </lineage>
</organism>
<dbReference type="EMBL" id="JBIGIB010000003">
    <property type="protein sequence ID" value="MFG6467514.1"/>
    <property type="molecule type" value="Genomic_DNA"/>
</dbReference>
<proteinExistence type="predicted"/>
<evidence type="ECO:0000313" key="1">
    <source>
        <dbReference type="EMBL" id="MFG6467514.1"/>
    </source>
</evidence>
<protein>
    <submittedName>
        <fullName evidence="1">Uncharacterized protein</fullName>
    </submittedName>
</protein>
<accession>A0ABW7H0B5</accession>
<sequence length="83" mass="8783">MNATTQQATLLTANIQFQHWLYRANPKAWKAAARGFSGASATEIARATVAGLSGAADLAGLDAGHFQAQFVAPFFAHLAQTQH</sequence>